<dbReference type="GO" id="GO:0016798">
    <property type="term" value="F:hydrolase activity, acting on glycosyl bonds"/>
    <property type="evidence" value="ECO:0007669"/>
    <property type="project" value="UniProtKB-KW"/>
</dbReference>
<proteinExistence type="predicted"/>
<evidence type="ECO:0000313" key="3">
    <source>
        <dbReference type="Proteomes" id="UP001597280"/>
    </source>
</evidence>
<feature type="domain" description="Phosphodiester glycosidase" evidence="1">
    <location>
        <begin position="82"/>
        <end position="215"/>
    </location>
</feature>
<dbReference type="PANTHER" id="PTHR40446:SF2">
    <property type="entry name" value="N-ACETYLGLUCOSAMINE-1-PHOSPHODIESTER ALPHA-N-ACETYLGLUCOSAMINIDASE"/>
    <property type="match status" value="1"/>
</dbReference>
<sequence>MTCTDADELVAFTEEFGASTPEGEGLEVVLDTHGRVRDVLERRGTALGRGERSVQATGAEVARLRELAEGARRLHLTSELADPSGRRLPMTPSTQVISGGPNLVTDGSREVTAARDGMVLPANAGQFYGWVHQRNPRTIAGVDARGRLVLVTVDGRQTESVGMSISEAADLALDLGLVDAVNLDGGGSTTMVVGDELVSTPSGGQERAVGDALVIRGR</sequence>
<dbReference type="Pfam" id="PF09992">
    <property type="entry name" value="NAGPA"/>
    <property type="match status" value="1"/>
</dbReference>
<gene>
    <name evidence="2" type="ORF">ACFSDA_02925</name>
</gene>
<keyword evidence="2" id="KW-0378">Hydrolase</keyword>
<organism evidence="2 3">
    <name type="scientific">Brachybacterium rhamnosum</name>
    <dbReference type="NCBI Taxonomy" id="173361"/>
    <lineage>
        <taxon>Bacteria</taxon>
        <taxon>Bacillati</taxon>
        <taxon>Actinomycetota</taxon>
        <taxon>Actinomycetes</taxon>
        <taxon>Micrococcales</taxon>
        <taxon>Dermabacteraceae</taxon>
        <taxon>Brachybacterium</taxon>
    </lineage>
</organism>
<name>A0ABW4PUS7_9MICO</name>
<comment type="caution">
    <text evidence="2">The sequence shown here is derived from an EMBL/GenBank/DDBJ whole genome shotgun (WGS) entry which is preliminary data.</text>
</comment>
<dbReference type="InterPro" id="IPR018711">
    <property type="entry name" value="NAGPA"/>
</dbReference>
<keyword evidence="2" id="KW-0326">Glycosidase</keyword>
<dbReference type="RefSeq" id="WP_343903466.1">
    <property type="nucleotide sequence ID" value="NZ_BAAAIS010000002.1"/>
</dbReference>
<accession>A0ABW4PUS7</accession>
<evidence type="ECO:0000313" key="2">
    <source>
        <dbReference type="EMBL" id="MFD1834019.1"/>
    </source>
</evidence>
<dbReference type="PANTHER" id="PTHR40446">
    <property type="entry name" value="N-ACETYLGLUCOSAMINE-1-PHOSPHODIESTER ALPHA-N-ACETYLGLUCOSAMINIDASE"/>
    <property type="match status" value="1"/>
</dbReference>
<reference evidence="3" key="1">
    <citation type="journal article" date="2019" name="Int. J. Syst. Evol. Microbiol.">
        <title>The Global Catalogue of Microorganisms (GCM) 10K type strain sequencing project: providing services to taxonomists for standard genome sequencing and annotation.</title>
        <authorList>
            <consortium name="The Broad Institute Genomics Platform"/>
            <consortium name="The Broad Institute Genome Sequencing Center for Infectious Disease"/>
            <person name="Wu L."/>
            <person name="Ma J."/>
        </authorList>
    </citation>
    <scope>NUCLEOTIDE SEQUENCE [LARGE SCALE GENOMIC DNA]</scope>
    <source>
        <strain evidence="3">JCM 11650</strain>
    </source>
</reference>
<dbReference type="Proteomes" id="UP001597280">
    <property type="component" value="Unassembled WGS sequence"/>
</dbReference>
<evidence type="ECO:0000259" key="1">
    <source>
        <dbReference type="Pfam" id="PF09992"/>
    </source>
</evidence>
<protein>
    <submittedName>
        <fullName evidence="2">Phosphodiester glycosidase family protein</fullName>
    </submittedName>
</protein>
<keyword evidence="3" id="KW-1185">Reference proteome</keyword>
<dbReference type="EMBL" id="JBHUFL010000002">
    <property type="protein sequence ID" value="MFD1834019.1"/>
    <property type="molecule type" value="Genomic_DNA"/>
</dbReference>